<comment type="caution">
    <text evidence="3">The sequence shown here is derived from an EMBL/GenBank/DDBJ whole genome shotgun (WGS) entry which is preliminary data.</text>
</comment>
<feature type="domain" description="Glycosyl hydrolase family 13 catalytic" evidence="2">
    <location>
        <begin position="5"/>
        <end position="701"/>
    </location>
</feature>
<proteinExistence type="predicted"/>
<dbReference type="PANTHER" id="PTHR10357:SF216">
    <property type="entry name" value="MALTOOLIGOSYL TREHALOSE SYNTHASE-RELATED"/>
    <property type="match status" value="1"/>
</dbReference>
<dbReference type="NCBIfam" id="TIGR02401">
    <property type="entry name" value="trehalose_TreY"/>
    <property type="match status" value="1"/>
</dbReference>
<dbReference type="InterPro" id="IPR017853">
    <property type="entry name" value="GH"/>
</dbReference>
<dbReference type="Pfam" id="PF00128">
    <property type="entry name" value="Alpha-amylase"/>
    <property type="match status" value="1"/>
</dbReference>
<dbReference type="SUPFAM" id="SSF51445">
    <property type="entry name" value="(Trans)glycosidases"/>
    <property type="match status" value="1"/>
</dbReference>
<evidence type="ECO:0000256" key="1">
    <source>
        <dbReference type="SAM" id="MobiDB-lite"/>
    </source>
</evidence>
<organism evidence="3 4">
    <name type="scientific">Citricoccus zhacaiensis</name>
    <dbReference type="NCBI Taxonomy" id="489142"/>
    <lineage>
        <taxon>Bacteria</taxon>
        <taxon>Bacillati</taxon>
        <taxon>Actinomycetota</taxon>
        <taxon>Actinomycetes</taxon>
        <taxon>Micrococcales</taxon>
        <taxon>Micrococcaceae</taxon>
        <taxon>Citricoccus</taxon>
    </lineage>
</organism>
<reference evidence="4" key="1">
    <citation type="journal article" date="2019" name="Int. J. Syst. Evol. Microbiol.">
        <title>The Global Catalogue of Microorganisms (GCM) 10K type strain sequencing project: providing services to taxonomists for standard genome sequencing and annotation.</title>
        <authorList>
            <consortium name="The Broad Institute Genomics Platform"/>
            <consortium name="The Broad Institute Genome Sequencing Center for Infectious Disease"/>
            <person name="Wu L."/>
            <person name="Ma J."/>
        </authorList>
    </citation>
    <scope>NUCLEOTIDE SEQUENCE [LARGE SCALE GENOMIC DNA]</scope>
    <source>
        <strain evidence="4">CGMCC 1.7064</strain>
    </source>
</reference>
<feature type="region of interest" description="Disordered" evidence="1">
    <location>
        <begin position="704"/>
        <end position="723"/>
    </location>
</feature>
<dbReference type="Gene3D" id="1.10.150.200">
    <property type="entry name" value="Maltooligosyl trehalose synthase, domain 3"/>
    <property type="match status" value="1"/>
</dbReference>
<dbReference type="Gene3D" id="3.20.20.80">
    <property type="entry name" value="Glycosidases"/>
    <property type="match status" value="1"/>
</dbReference>
<sequence length="846" mass="92867">MTSPQNVPASTYRLQLTAEFTLDSAREVLPYLRDLGVDWLYLSPMLGAEEGSTHGYDVVDPTQVDDARGGETGLRELAEAVHAAGGGILADIVPNHVGVATPKDNTWWWDLLKHGRASKYAMAFDIDWAAGDSRIWLPVLGDGTDEDPEAELARLRVVDGELHYYENVFPLAPGTEEAARAAVGNNAGNTVGDEAGEEAVARAAHDLQNYRLMPWREADENLNYRRFFAVNSLAGVRVEIPRVFAETHREILSWVRDGLVDGLRVDHPDGLADPGGYFENLRQATGGIYLLGEKILEPGERLPAAWPMDGTTGYDALGEVDRILTDPAGAPELDEVAGRLGGWGRTEDPAGETDAAAEVVWAEMIHGTKRAVADGMLRAEVERLTRLVPGLVPDDEETGEHLVHDALAELLACFPVYRSYLPTGRHHLDDAAADAVRRRPDLAEAVEALLPLMADPDHPVGERFQQTSGMVMAKGVEDTAFYRYTRLASLNEVGGDPSSFALELERFHELQGDRQARMPRTMTTLSTHDTKRSEDVRARIDVLSEIPGEWVRTLDRLRELAPLGDGPFEKLLWETIVGAWPVDGSPLQTQRLADYALKAAREAATRTTWTEQDEEFEAALSDLAERATGTGALREEIQRIADRIAVPGVTNQVAMKLIQLTMPGIPDVYQGTEVPFPTLVDPDNRRSVDFRERAALLARLDDGWEPEFPAPAESEDGSTGPDGATLAEYAAGLKMLITSRALRARREHPEWFTRYEELDVLGEASDHVVAFTRGGCITVATRWPLGLEDEGGWGDAAVVLPRQTMVDLLTGRRFGGAFTDGATRLAEVFERHPVALLVPEDGNTLR</sequence>
<dbReference type="InterPro" id="IPR012767">
    <property type="entry name" value="Trehalose_TreY"/>
</dbReference>
<dbReference type="Gene3D" id="3.30.1590.10">
    <property type="entry name" value="Maltooligosyl trehalose synthase, domain 2"/>
    <property type="match status" value="1"/>
</dbReference>
<dbReference type="EMBL" id="BMLQ01000001">
    <property type="protein sequence ID" value="GGO41940.1"/>
    <property type="molecule type" value="Genomic_DNA"/>
</dbReference>
<evidence type="ECO:0000313" key="3">
    <source>
        <dbReference type="EMBL" id="GGO41940.1"/>
    </source>
</evidence>
<dbReference type="Proteomes" id="UP000642509">
    <property type="component" value="Unassembled WGS sequence"/>
</dbReference>
<evidence type="ECO:0000259" key="2">
    <source>
        <dbReference type="SMART" id="SM00642"/>
    </source>
</evidence>
<protein>
    <submittedName>
        <fullName evidence="3">Malto-oligosyltrehalose synthase</fullName>
    </submittedName>
</protein>
<dbReference type="InterPro" id="IPR013797">
    <property type="entry name" value="Maltooligo_trehalose_synth_4"/>
</dbReference>
<gene>
    <name evidence="3" type="primary">treY</name>
    <name evidence="3" type="ORF">GCM10010977_06660</name>
</gene>
<dbReference type="Gene3D" id="1.10.10.470">
    <property type="entry name" value="Maltooligosyl trehalose synthase, domain 4"/>
    <property type="match status" value="1"/>
</dbReference>
<dbReference type="PANTHER" id="PTHR10357">
    <property type="entry name" value="ALPHA-AMYLASE FAMILY MEMBER"/>
    <property type="match status" value="1"/>
</dbReference>
<evidence type="ECO:0000313" key="4">
    <source>
        <dbReference type="Proteomes" id="UP000642509"/>
    </source>
</evidence>
<dbReference type="InterPro" id="IPR006047">
    <property type="entry name" value="GH13_cat_dom"/>
</dbReference>
<keyword evidence="4" id="KW-1185">Reference proteome</keyword>
<dbReference type="RefSeq" id="WP_188804078.1">
    <property type="nucleotide sequence ID" value="NZ_BAAAOU010000003.1"/>
</dbReference>
<accession>A0ABQ2LQL7</accession>
<dbReference type="CDD" id="cd11336">
    <property type="entry name" value="AmyAc_MTSase"/>
    <property type="match status" value="1"/>
</dbReference>
<dbReference type="SMART" id="SM00642">
    <property type="entry name" value="Aamy"/>
    <property type="match status" value="1"/>
</dbReference>
<name>A0ABQ2LQL7_9MICC</name>